<evidence type="ECO:0000256" key="5">
    <source>
        <dbReference type="ARBA" id="ARBA00023284"/>
    </source>
</evidence>
<gene>
    <name evidence="8" type="ORF">H9X80_04735</name>
</gene>
<dbReference type="InterPro" id="IPR005746">
    <property type="entry name" value="Thioredoxin"/>
</dbReference>
<dbReference type="EMBL" id="JACSNQ010000007">
    <property type="protein sequence ID" value="MBM6774847.1"/>
    <property type="molecule type" value="Genomic_DNA"/>
</dbReference>
<dbReference type="InterPro" id="IPR036249">
    <property type="entry name" value="Thioredoxin-like_sf"/>
</dbReference>
<dbReference type="InterPro" id="IPR017937">
    <property type="entry name" value="Thioredoxin_CS"/>
</dbReference>
<dbReference type="PROSITE" id="PS51352">
    <property type="entry name" value="THIOREDOXIN_2"/>
    <property type="match status" value="1"/>
</dbReference>
<dbReference type="SUPFAM" id="SSF52833">
    <property type="entry name" value="Thioredoxin-like"/>
    <property type="match status" value="1"/>
</dbReference>
<reference evidence="8 9" key="1">
    <citation type="journal article" date="2021" name="Sci. Rep.">
        <title>The distribution of antibiotic resistance genes in chicken gut microbiota commensals.</title>
        <authorList>
            <person name="Juricova H."/>
            <person name="Matiasovicova J."/>
            <person name="Kubasova T."/>
            <person name="Cejkova D."/>
            <person name="Rychlik I."/>
        </authorList>
    </citation>
    <scope>NUCLEOTIDE SEQUENCE [LARGE SCALE GENOMIC DNA]</scope>
    <source>
        <strain evidence="8 9">An794</strain>
    </source>
</reference>
<keyword evidence="5" id="KW-0676">Redox-active center</keyword>
<keyword evidence="3" id="KW-0249">Electron transport</keyword>
<dbReference type="PANTHER" id="PTHR45663">
    <property type="entry name" value="GEO12009P1"/>
    <property type="match status" value="1"/>
</dbReference>
<evidence type="ECO:0000256" key="6">
    <source>
        <dbReference type="PIRNR" id="PIRNR000077"/>
    </source>
</evidence>
<dbReference type="PROSITE" id="PS00194">
    <property type="entry name" value="THIOREDOXIN_1"/>
    <property type="match status" value="1"/>
</dbReference>
<sequence length="104" mass="11902">MIQLADKDNFESLIQNDFVIVDFFGTTCGPCKAFSRILEDLDAEIPFLNIVKLNTTDNLELAERYGIRAVPTVHFYKDGKLVESHVGVMQPQQIKDVIARYMYD</sequence>
<dbReference type="PIRSF" id="PIRSF000077">
    <property type="entry name" value="Thioredoxin"/>
    <property type="match status" value="1"/>
</dbReference>
<evidence type="ECO:0000256" key="2">
    <source>
        <dbReference type="ARBA" id="ARBA00022448"/>
    </source>
</evidence>
<evidence type="ECO:0000256" key="4">
    <source>
        <dbReference type="ARBA" id="ARBA00023157"/>
    </source>
</evidence>
<organism evidence="8 9">
    <name type="scientific">Olsenella profusa</name>
    <dbReference type="NCBI Taxonomy" id="138595"/>
    <lineage>
        <taxon>Bacteria</taxon>
        <taxon>Bacillati</taxon>
        <taxon>Actinomycetota</taxon>
        <taxon>Coriobacteriia</taxon>
        <taxon>Coriobacteriales</taxon>
        <taxon>Atopobiaceae</taxon>
        <taxon>Olsenella</taxon>
    </lineage>
</organism>
<dbReference type="PROSITE" id="PS51354">
    <property type="entry name" value="GLUTAREDOXIN_2"/>
    <property type="match status" value="1"/>
</dbReference>
<evidence type="ECO:0000313" key="8">
    <source>
        <dbReference type="EMBL" id="MBM6774847.1"/>
    </source>
</evidence>
<keyword evidence="2" id="KW-0813">Transport</keyword>
<keyword evidence="9" id="KW-1185">Reference proteome</keyword>
<evidence type="ECO:0000256" key="3">
    <source>
        <dbReference type="ARBA" id="ARBA00022982"/>
    </source>
</evidence>
<dbReference type="Pfam" id="PF00085">
    <property type="entry name" value="Thioredoxin"/>
    <property type="match status" value="1"/>
</dbReference>
<evidence type="ECO:0000256" key="1">
    <source>
        <dbReference type="ARBA" id="ARBA00008987"/>
    </source>
</evidence>
<dbReference type="CDD" id="cd02947">
    <property type="entry name" value="TRX_family"/>
    <property type="match status" value="1"/>
</dbReference>
<accession>A0ABS2F213</accession>
<keyword evidence="4" id="KW-1015">Disulfide bond</keyword>
<comment type="caution">
    <text evidence="8">The sequence shown here is derived from an EMBL/GenBank/DDBJ whole genome shotgun (WGS) entry which is preliminary data.</text>
</comment>
<dbReference type="InterPro" id="IPR013766">
    <property type="entry name" value="Thioredoxin_domain"/>
</dbReference>
<name>A0ABS2F213_9ACTN</name>
<protein>
    <recommendedName>
        <fullName evidence="6">Thioredoxin</fullName>
    </recommendedName>
</protein>
<proteinExistence type="inferred from homology"/>
<dbReference type="Gene3D" id="3.40.30.10">
    <property type="entry name" value="Glutaredoxin"/>
    <property type="match status" value="1"/>
</dbReference>
<dbReference type="Proteomes" id="UP000712527">
    <property type="component" value="Unassembled WGS sequence"/>
</dbReference>
<evidence type="ECO:0000259" key="7">
    <source>
        <dbReference type="PROSITE" id="PS51352"/>
    </source>
</evidence>
<feature type="domain" description="Thioredoxin" evidence="7">
    <location>
        <begin position="1"/>
        <end position="103"/>
    </location>
</feature>
<evidence type="ECO:0000313" key="9">
    <source>
        <dbReference type="Proteomes" id="UP000712527"/>
    </source>
</evidence>
<dbReference type="RefSeq" id="WP_204793193.1">
    <property type="nucleotide sequence ID" value="NZ_JACSNQ010000007.1"/>
</dbReference>
<dbReference type="PANTHER" id="PTHR45663:SF11">
    <property type="entry name" value="GEO12009P1"/>
    <property type="match status" value="1"/>
</dbReference>
<comment type="similarity">
    <text evidence="1 6">Belongs to the thioredoxin family.</text>
</comment>